<dbReference type="Gene3D" id="1.10.630.10">
    <property type="entry name" value="Cytochrome P450"/>
    <property type="match status" value="1"/>
</dbReference>
<gene>
    <name evidence="9" type="ORF">T440DRAFT_503325</name>
</gene>
<dbReference type="Proteomes" id="UP000799423">
    <property type="component" value="Unassembled WGS sequence"/>
</dbReference>
<evidence type="ECO:0000313" key="9">
    <source>
        <dbReference type="EMBL" id="KAF2856648.1"/>
    </source>
</evidence>
<evidence type="ECO:0000256" key="4">
    <source>
        <dbReference type="ARBA" id="ARBA00023002"/>
    </source>
</evidence>
<dbReference type="InterPro" id="IPR036396">
    <property type="entry name" value="Cyt_P450_sf"/>
</dbReference>
<dbReference type="InterPro" id="IPR001128">
    <property type="entry name" value="Cyt_P450"/>
</dbReference>
<dbReference type="PRINTS" id="PR00385">
    <property type="entry name" value="P450"/>
</dbReference>
<dbReference type="InterPro" id="IPR002401">
    <property type="entry name" value="Cyt_P450_E_grp-I"/>
</dbReference>
<dbReference type="GO" id="GO:0016705">
    <property type="term" value="F:oxidoreductase activity, acting on paired donors, with incorporation or reduction of molecular oxygen"/>
    <property type="evidence" value="ECO:0007669"/>
    <property type="project" value="InterPro"/>
</dbReference>
<evidence type="ECO:0000256" key="3">
    <source>
        <dbReference type="ARBA" id="ARBA00022723"/>
    </source>
</evidence>
<keyword evidence="5 7" id="KW-0408">Iron</keyword>
<dbReference type="GO" id="GO:0004497">
    <property type="term" value="F:monooxygenase activity"/>
    <property type="evidence" value="ECO:0007669"/>
    <property type="project" value="UniProtKB-KW"/>
</dbReference>
<evidence type="ECO:0000256" key="5">
    <source>
        <dbReference type="ARBA" id="ARBA00023004"/>
    </source>
</evidence>
<evidence type="ECO:0000256" key="1">
    <source>
        <dbReference type="ARBA" id="ARBA00010617"/>
    </source>
</evidence>
<name>A0A6A7BQK3_9PLEO</name>
<sequence>MADTQYAILGLVPAIIATLFFLLYRWRFNNFAHIPSPITRNLFLGHLGHIAAGYKNLPSPVAHSDYVFEGLMKSNGSPDFMFFDVRPAQYPVVVVASHELAEQISRSTKQQPTSTTKSPTLQGGIGHLIGRCSILSEEGESWKALRKQLNPGFAPQHLLSLIPVVFEKTHLFLERLDAIAISGKATKLESLCTDVTFDIITEISTGIDCKAQTADPAEEDGMVKNFRFLIATYTGENSFIPAWLQLPTQIKRYIYSQRLDTAIKSSIQERFAAMKQDQSGTRDRSVLALAFKNITTMTPEMLQSITDQIKSFLFAGHDTTSTLIQRLLYELSIRPGHLEKLRAEHDAIFGDRDPMEVFRKQPGDTMKALVYTSACIKEALRLWPPAGSARMSHNGLKLNTTRGEVCLDNCVLYLCHYLIQRDPKVYGETANDFMPDRWLNDHDISSATNDTDDASATKANKIPISAWRPFERGPRNCIGQELAIIEAKIILVCTMRRYDFVKVGLGEVELNEKGMPTIDEKGRYRTKSELINRYSVTAKPFDETVMRVKLR</sequence>
<keyword evidence="4" id="KW-0560">Oxidoreductase</keyword>
<dbReference type="SUPFAM" id="SSF48264">
    <property type="entry name" value="Cytochrome P450"/>
    <property type="match status" value="1"/>
</dbReference>
<feature type="binding site" description="axial binding residue" evidence="7">
    <location>
        <position position="477"/>
    </location>
    <ligand>
        <name>heme</name>
        <dbReference type="ChEBI" id="CHEBI:30413"/>
    </ligand>
    <ligandPart>
        <name>Fe</name>
        <dbReference type="ChEBI" id="CHEBI:18248"/>
    </ligandPart>
</feature>
<reference evidence="9" key="1">
    <citation type="submission" date="2020-01" db="EMBL/GenBank/DDBJ databases">
        <authorList>
            <consortium name="DOE Joint Genome Institute"/>
            <person name="Haridas S."/>
            <person name="Albert R."/>
            <person name="Binder M."/>
            <person name="Bloem J."/>
            <person name="Labutti K."/>
            <person name="Salamov A."/>
            <person name="Andreopoulos B."/>
            <person name="Baker S.E."/>
            <person name="Barry K."/>
            <person name="Bills G."/>
            <person name="Bluhm B.H."/>
            <person name="Cannon C."/>
            <person name="Castanera R."/>
            <person name="Culley D.E."/>
            <person name="Daum C."/>
            <person name="Ezra D."/>
            <person name="Gonzalez J.B."/>
            <person name="Henrissat B."/>
            <person name="Kuo A."/>
            <person name="Liang C."/>
            <person name="Lipzen A."/>
            <person name="Lutzoni F."/>
            <person name="Magnuson J."/>
            <person name="Mondo S."/>
            <person name="Nolan M."/>
            <person name="Ohm R."/>
            <person name="Pangilinan J."/>
            <person name="Park H.-J."/>
            <person name="Ramirez L."/>
            <person name="Alfaro M."/>
            <person name="Sun H."/>
            <person name="Tritt A."/>
            <person name="Yoshinaga Y."/>
            <person name="Zwiers L.-H."/>
            <person name="Turgeon B.G."/>
            <person name="Goodwin S.B."/>
            <person name="Spatafora J.W."/>
            <person name="Crous P.W."/>
            <person name="Grigoriev I.V."/>
        </authorList>
    </citation>
    <scope>NUCLEOTIDE SEQUENCE</scope>
    <source>
        <strain evidence="9">IPT5</strain>
    </source>
</reference>
<evidence type="ECO:0000313" key="10">
    <source>
        <dbReference type="Proteomes" id="UP000799423"/>
    </source>
</evidence>
<evidence type="ECO:0000256" key="7">
    <source>
        <dbReference type="PIRSR" id="PIRSR602401-1"/>
    </source>
</evidence>
<evidence type="ECO:0000256" key="8">
    <source>
        <dbReference type="SAM" id="Phobius"/>
    </source>
</evidence>
<comment type="cofactor">
    <cofactor evidence="7">
        <name>heme</name>
        <dbReference type="ChEBI" id="CHEBI:30413"/>
    </cofactor>
</comment>
<keyword evidence="8" id="KW-1133">Transmembrane helix</keyword>
<keyword evidence="6" id="KW-0503">Monooxygenase</keyword>
<organism evidence="9 10">
    <name type="scientific">Plenodomus tracheiphilus IPT5</name>
    <dbReference type="NCBI Taxonomy" id="1408161"/>
    <lineage>
        <taxon>Eukaryota</taxon>
        <taxon>Fungi</taxon>
        <taxon>Dikarya</taxon>
        <taxon>Ascomycota</taxon>
        <taxon>Pezizomycotina</taxon>
        <taxon>Dothideomycetes</taxon>
        <taxon>Pleosporomycetidae</taxon>
        <taxon>Pleosporales</taxon>
        <taxon>Pleosporineae</taxon>
        <taxon>Leptosphaeriaceae</taxon>
        <taxon>Plenodomus</taxon>
    </lineage>
</organism>
<dbReference type="PANTHER" id="PTHR24291">
    <property type="entry name" value="CYTOCHROME P450 FAMILY 4"/>
    <property type="match status" value="1"/>
</dbReference>
<evidence type="ECO:0000256" key="2">
    <source>
        <dbReference type="ARBA" id="ARBA00022617"/>
    </source>
</evidence>
<dbReference type="EMBL" id="MU006288">
    <property type="protein sequence ID" value="KAF2856648.1"/>
    <property type="molecule type" value="Genomic_DNA"/>
</dbReference>
<keyword evidence="8" id="KW-0812">Transmembrane</keyword>
<comment type="similarity">
    <text evidence="1">Belongs to the cytochrome P450 family.</text>
</comment>
<dbReference type="CDD" id="cd11051">
    <property type="entry name" value="CYP59-like"/>
    <property type="match status" value="1"/>
</dbReference>
<keyword evidence="2 7" id="KW-0349">Heme</keyword>
<dbReference type="GO" id="GO:0020037">
    <property type="term" value="F:heme binding"/>
    <property type="evidence" value="ECO:0007669"/>
    <property type="project" value="InterPro"/>
</dbReference>
<keyword evidence="3 7" id="KW-0479">Metal-binding</keyword>
<keyword evidence="8" id="KW-0472">Membrane</keyword>
<dbReference type="OrthoDB" id="10029320at2759"/>
<dbReference type="AlphaFoldDB" id="A0A6A7BQK3"/>
<dbReference type="Pfam" id="PF00067">
    <property type="entry name" value="p450"/>
    <property type="match status" value="1"/>
</dbReference>
<protein>
    <submittedName>
        <fullName evidence="9">Cytochrome P450 52A12</fullName>
    </submittedName>
</protein>
<proteinExistence type="inferred from homology"/>
<dbReference type="PANTHER" id="PTHR24291:SF50">
    <property type="entry name" value="BIFUNCTIONAL ALBAFLAVENONE MONOOXYGENASE_TERPENE SYNTHASE"/>
    <property type="match status" value="1"/>
</dbReference>
<keyword evidence="10" id="KW-1185">Reference proteome</keyword>
<accession>A0A6A7BQK3</accession>
<dbReference type="PRINTS" id="PR00463">
    <property type="entry name" value="EP450I"/>
</dbReference>
<dbReference type="InterPro" id="IPR050196">
    <property type="entry name" value="Cytochrome_P450_Monoox"/>
</dbReference>
<dbReference type="GO" id="GO:0005506">
    <property type="term" value="F:iron ion binding"/>
    <property type="evidence" value="ECO:0007669"/>
    <property type="project" value="InterPro"/>
</dbReference>
<feature type="transmembrane region" description="Helical" evidence="8">
    <location>
        <begin position="6"/>
        <end position="24"/>
    </location>
</feature>
<evidence type="ECO:0000256" key="6">
    <source>
        <dbReference type="ARBA" id="ARBA00023033"/>
    </source>
</evidence>